<dbReference type="PANTHER" id="PTHR18901:SF38">
    <property type="entry name" value="PSEUDOURIDINE-5'-PHOSPHATASE"/>
    <property type="match status" value="1"/>
</dbReference>
<dbReference type="SFLD" id="SFLDS00003">
    <property type="entry name" value="Haloacid_Dehalogenase"/>
    <property type="match status" value="1"/>
</dbReference>
<evidence type="ECO:0000256" key="1">
    <source>
        <dbReference type="ARBA" id="ARBA00006171"/>
    </source>
</evidence>
<keyword evidence="3" id="KW-0378">Hydrolase</keyword>
<dbReference type="SFLD" id="SFLDG01135">
    <property type="entry name" value="C1.5.6:_HAD__Beta-PGM__Phospha"/>
    <property type="match status" value="1"/>
</dbReference>
<keyword evidence="5" id="KW-1185">Reference proteome</keyword>
<comment type="caution">
    <text evidence="4">The sequence shown here is derived from an EMBL/GenBank/DDBJ whole genome shotgun (WGS) entry which is preliminary data.</text>
</comment>
<evidence type="ECO:0000313" key="4">
    <source>
        <dbReference type="EMBL" id="TGY41842.1"/>
    </source>
</evidence>
<dbReference type="SUPFAM" id="SSF56784">
    <property type="entry name" value="HAD-like"/>
    <property type="match status" value="1"/>
</dbReference>
<gene>
    <name evidence="4" type="ORF">E5347_11020</name>
</gene>
<accession>A0A4S2DJL9</accession>
<dbReference type="PANTHER" id="PTHR18901">
    <property type="entry name" value="2-DEOXYGLUCOSE-6-PHOSPHATE PHOSPHATASE 2"/>
    <property type="match status" value="1"/>
</dbReference>
<evidence type="ECO:0000313" key="5">
    <source>
        <dbReference type="Proteomes" id="UP000306888"/>
    </source>
</evidence>
<dbReference type="InterPro" id="IPR023198">
    <property type="entry name" value="PGP-like_dom2"/>
</dbReference>
<dbReference type="EMBL" id="SRYR01000005">
    <property type="protein sequence ID" value="TGY41842.1"/>
    <property type="molecule type" value="Genomic_DNA"/>
</dbReference>
<dbReference type="NCBIfam" id="TIGR01549">
    <property type="entry name" value="HAD-SF-IA-v1"/>
    <property type="match status" value="1"/>
</dbReference>
<dbReference type="InterPro" id="IPR041492">
    <property type="entry name" value="HAD_2"/>
</dbReference>
<evidence type="ECO:0000256" key="2">
    <source>
        <dbReference type="ARBA" id="ARBA00022723"/>
    </source>
</evidence>
<dbReference type="GO" id="GO:0016787">
    <property type="term" value="F:hydrolase activity"/>
    <property type="evidence" value="ECO:0007669"/>
    <property type="project" value="UniProtKB-KW"/>
</dbReference>
<dbReference type="OrthoDB" id="9797743at2"/>
<dbReference type="SFLD" id="SFLDG01129">
    <property type="entry name" value="C1.5:_HAD__Beta-PGM__Phosphata"/>
    <property type="match status" value="1"/>
</dbReference>
<protein>
    <submittedName>
        <fullName evidence="4">HAD family phosphatase</fullName>
    </submittedName>
</protein>
<dbReference type="Gene3D" id="3.40.50.1000">
    <property type="entry name" value="HAD superfamily/HAD-like"/>
    <property type="match status" value="1"/>
</dbReference>
<comment type="similarity">
    <text evidence="1">Belongs to the HAD-like hydrolase superfamily. CbbY/CbbZ/Gph/YieH family.</text>
</comment>
<dbReference type="InterPro" id="IPR036412">
    <property type="entry name" value="HAD-like_sf"/>
</dbReference>
<keyword evidence="2" id="KW-0479">Metal-binding</keyword>
<dbReference type="InterPro" id="IPR023214">
    <property type="entry name" value="HAD_sf"/>
</dbReference>
<proteinExistence type="inferred from homology"/>
<evidence type="ECO:0000256" key="3">
    <source>
        <dbReference type="ARBA" id="ARBA00022801"/>
    </source>
</evidence>
<organism evidence="4 5">
    <name type="scientific">Clostridium sartagoforme</name>
    <dbReference type="NCBI Taxonomy" id="84031"/>
    <lineage>
        <taxon>Bacteria</taxon>
        <taxon>Bacillati</taxon>
        <taxon>Bacillota</taxon>
        <taxon>Clostridia</taxon>
        <taxon>Eubacteriales</taxon>
        <taxon>Clostridiaceae</taxon>
        <taxon>Clostridium</taxon>
    </lineage>
</organism>
<dbReference type="GO" id="GO:0046872">
    <property type="term" value="F:metal ion binding"/>
    <property type="evidence" value="ECO:0007669"/>
    <property type="project" value="UniProtKB-KW"/>
</dbReference>
<dbReference type="Gene3D" id="1.10.150.240">
    <property type="entry name" value="Putative phosphatase, domain 2"/>
    <property type="match status" value="1"/>
</dbReference>
<dbReference type="PRINTS" id="PR00413">
    <property type="entry name" value="HADHALOGNASE"/>
</dbReference>
<dbReference type="AlphaFoldDB" id="A0A4S2DJL9"/>
<name>A0A4S2DJL9_9CLOT</name>
<reference evidence="4 5" key="1">
    <citation type="submission" date="2019-04" db="EMBL/GenBank/DDBJ databases">
        <title>Microbes associate with the intestines of laboratory mice.</title>
        <authorList>
            <person name="Navarre W."/>
            <person name="Wong E."/>
            <person name="Huang K."/>
            <person name="Tropini C."/>
            <person name="Ng K."/>
            <person name="Yu B."/>
        </authorList>
    </citation>
    <scope>NUCLEOTIDE SEQUENCE [LARGE SCALE GENOMIC DNA]</scope>
    <source>
        <strain evidence="4 5">NM50_B9-20</strain>
    </source>
</reference>
<sequence>MKKVESVIFDMDGVLFDTESIYLKVWKNVFKKYGYKMTKDIYSQVIATGRENVKKVFLREFGEELPIEKMYVEKDLALKEEIEKCIYIKEGAVEILTHLKSKNYKVALATSSDRERMNKQLEKANIRKYFDEIVCKDEVEKTKPNPEIYLKVANKLNVNPKNCLVIEDSLAGVKAAYKANMKVLHVEDLKKADNEIKKYCYKSFNNLLDIKEEIF</sequence>
<dbReference type="Pfam" id="PF13419">
    <property type="entry name" value="HAD_2"/>
    <property type="match status" value="1"/>
</dbReference>
<dbReference type="Proteomes" id="UP000306888">
    <property type="component" value="Unassembled WGS sequence"/>
</dbReference>
<dbReference type="NCBIfam" id="TIGR01509">
    <property type="entry name" value="HAD-SF-IA-v3"/>
    <property type="match status" value="1"/>
</dbReference>
<dbReference type="InterPro" id="IPR006439">
    <property type="entry name" value="HAD-SF_hydro_IA"/>
</dbReference>
<dbReference type="RefSeq" id="WP_136007285.1">
    <property type="nucleotide sequence ID" value="NZ_SRYR01000005.1"/>
</dbReference>
<dbReference type="FunFam" id="3.40.50.1000:FF:000036">
    <property type="entry name" value="HAD family hydrolase"/>
    <property type="match status" value="1"/>
</dbReference>